<dbReference type="RefSeq" id="WP_117357169.1">
    <property type="nucleotide sequence ID" value="NZ_QURH01000184.1"/>
</dbReference>
<reference evidence="2 3" key="1">
    <citation type="submission" date="2018-08" db="EMBL/GenBank/DDBJ databases">
        <title>Actinomadura jelena sp. nov., a novel Actinomycete isolated from soil in Chad.</title>
        <authorList>
            <person name="Shi L."/>
        </authorList>
    </citation>
    <scope>NUCLEOTIDE SEQUENCE [LARGE SCALE GENOMIC DNA]</scope>
    <source>
        <strain evidence="2 3">NEAU-G17</strain>
    </source>
</reference>
<dbReference type="PANTHER" id="PTHR43162">
    <property type="match status" value="1"/>
</dbReference>
<dbReference type="PANTHER" id="PTHR43162:SF1">
    <property type="entry name" value="PRESTALK A DIFFERENTIATION PROTEIN A"/>
    <property type="match status" value="1"/>
</dbReference>
<dbReference type="EMBL" id="QURH01000184">
    <property type="protein sequence ID" value="RFU41827.1"/>
    <property type="molecule type" value="Genomic_DNA"/>
</dbReference>
<dbReference type="Proteomes" id="UP000261811">
    <property type="component" value="Unassembled WGS sequence"/>
</dbReference>
<name>A0A372JP82_9ACTN</name>
<sequence>MIVVTGATGNVGGALVRMLAADGGRVTATSRNISASDVPDGVRHVRADLTDADGLRPVLDGADALFLQNGGPSAHLIDPHALLDAAKAGGVRRVVLLSTLGVATRPDSVSHGVVAGAIEDAVRASGLDWTILRPGNLASNAYAWAESVRAHRTVAAPFGDVGLPAVDPSDIAVVGAAALRADGHAGRTYELTGPAPVTPRRQAEAIGDAIGEPVRFVELTREEARAHMRAFMPEPVIETTLSILGEPTERERRVSPDVEDVLGRAPRTFADWAREHAPAFR</sequence>
<dbReference type="Pfam" id="PF13460">
    <property type="entry name" value="NAD_binding_10"/>
    <property type="match status" value="1"/>
</dbReference>
<dbReference type="InterPro" id="IPR051604">
    <property type="entry name" value="Ergot_Alk_Oxidoreductase"/>
</dbReference>
<dbReference type="AlphaFoldDB" id="A0A372JP82"/>
<evidence type="ECO:0000313" key="2">
    <source>
        <dbReference type="EMBL" id="RFU41827.1"/>
    </source>
</evidence>
<dbReference type="OrthoDB" id="4457504at2"/>
<protein>
    <submittedName>
        <fullName evidence="2">NAD-dependent epimerase/dehydratase family protein</fullName>
    </submittedName>
</protein>
<evidence type="ECO:0000313" key="3">
    <source>
        <dbReference type="Proteomes" id="UP000261811"/>
    </source>
</evidence>
<gene>
    <name evidence="2" type="ORF">DZF91_09850</name>
</gene>
<dbReference type="SUPFAM" id="SSF51735">
    <property type="entry name" value="NAD(P)-binding Rossmann-fold domains"/>
    <property type="match status" value="1"/>
</dbReference>
<accession>A0A372JP82</accession>
<comment type="caution">
    <text evidence="2">The sequence shown here is derived from an EMBL/GenBank/DDBJ whole genome shotgun (WGS) entry which is preliminary data.</text>
</comment>
<dbReference type="Gene3D" id="3.40.50.720">
    <property type="entry name" value="NAD(P)-binding Rossmann-like Domain"/>
    <property type="match status" value="1"/>
</dbReference>
<dbReference type="InterPro" id="IPR036291">
    <property type="entry name" value="NAD(P)-bd_dom_sf"/>
</dbReference>
<organism evidence="2 3">
    <name type="scientific">Actinomadura logoneensis</name>
    <dbReference type="NCBI Taxonomy" id="2293572"/>
    <lineage>
        <taxon>Bacteria</taxon>
        <taxon>Bacillati</taxon>
        <taxon>Actinomycetota</taxon>
        <taxon>Actinomycetes</taxon>
        <taxon>Streptosporangiales</taxon>
        <taxon>Thermomonosporaceae</taxon>
        <taxon>Actinomadura</taxon>
    </lineage>
</organism>
<proteinExistence type="predicted"/>
<evidence type="ECO:0000259" key="1">
    <source>
        <dbReference type="Pfam" id="PF13460"/>
    </source>
</evidence>
<feature type="domain" description="NAD(P)-binding" evidence="1">
    <location>
        <begin position="6"/>
        <end position="141"/>
    </location>
</feature>
<dbReference type="InterPro" id="IPR016040">
    <property type="entry name" value="NAD(P)-bd_dom"/>
</dbReference>
<keyword evidence="3" id="KW-1185">Reference proteome</keyword>